<gene>
    <name evidence="3" type="ORF">B8b_06</name>
</gene>
<sequence length="253" mass="27985">MNSTSISKAYNNKDERDELGIKVQKTYFVEMAKKSIYIEDGFNVRDLDAEHVDSIAEAYEAGKYVPAIVVKPTPQGLKVIDGHHRFAAAVKAKVEAVEVKNFVGDESDELAFMITSSQGRNLSPIERAQAYQRLVGRGLSATEISKLVGRSKSDVTNHLTLMTASPQIVEAVKSGQLGYAAAVEEINRNGFAGEEKIKKQLATGEKVTRTSLAGFKKSDHNAMMDILVEFEARFSDCDLPSEFYTLLNKWKEV</sequence>
<proteinExistence type="predicted"/>
<dbReference type="Gene3D" id="3.90.1530.30">
    <property type="match status" value="1"/>
</dbReference>
<evidence type="ECO:0000313" key="3">
    <source>
        <dbReference type="EMBL" id="AII27457.1"/>
    </source>
</evidence>
<protein>
    <recommendedName>
        <fullName evidence="2">ParB-like N-terminal domain-containing protein</fullName>
    </recommendedName>
</protein>
<organism evidence="3">
    <name type="scientific">Pseudoalteromonas phage B8b</name>
    <dbReference type="NCBI Taxonomy" id="1506997"/>
    <lineage>
        <taxon>Viruses</taxon>
        <taxon>Duplodnaviria</taxon>
        <taxon>Heunggongvirae</taxon>
        <taxon>Uroviricota</taxon>
        <taxon>Caudoviricetes</taxon>
    </lineage>
</organism>
<dbReference type="SUPFAM" id="SSF110849">
    <property type="entry name" value="ParB/Sulfiredoxin"/>
    <property type="match status" value="1"/>
</dbReference>
<dbReference type="SMART" id="SM00470">
    <property type="entry name" value="ParB"/>
    <property type="match status" value="1"/>
</dbReference>
<dbReference type="InterPro" id="IPR050336">
    <property type="entry name" value="Chromosome_partition/occlusion"/>
</dbReference>
<feature type="domain" description="ParB-like N-terminal" evidence="2">
    <location>
        <begin position="27"/>
        <end position="118"/>
    </location>
</feature>
<dbReference type="NCBIfam" id="TIGR00180">
    <property type="entry name" value="parB_part"/>
    <property type="match status" value="1"/>
</dbReference>
<dbReference type="InterPro" id="IPR003115">
    <property type="entry name" value="ParB_N"/>
</dbReference>
<dbReference type="Gene3D" id="1.10.10.2830">
    <property type="match status" value="1"/>
</dbReference>
<evidence type="ECO:0000256" key="1">
    <source>
        <dbReference type="ARBA" id="ARBA00022829"/>
    </source>
</evidence>
<dbReference type="InterPro" id="IPR004437">
    <property type="entry name" value="ParB/RepB/Spo0J"/>
</dbReference>
<evidence type="ECO:0000259" key="2">
    <source>
        <dbReference type="SMART" id="SM00470"/>
    </source>
</evidence>
<dbReference type="InterPro" id="IPR041468">
    <property type="entry name" value="HTH_ParB/Spo0J"/>
</dbReference>
<dbReference type="SUPFAM" id="SSF109709">
    <property type="entry name" value="KorB DNA-binding domain-like"/>
    <property type="match status" value="1"/>
</dbReference>
<dbReference type="EMBL" id="KJ944830">
    <property type="protein sequence ID" value="AII27457.1"/>
    <property type="molecule type" value="Genomic_DNA"/>
</dbReference>
<reference evidence="3" key="1">
    <citation type="journal article" date="2015" name="PLoS ONE">
        <title>Life-style and genome structure of marine pseudoalteromonas siphovirus b8b isolated from the northwestern mediterranean sea.</title>
        <authorList>
            <person name="Lara E."/>
            <person name="Holmfeldt K."/>
            <person name="Solonenko N."/>
            <person name="Sa E.L."/>
            <person name="Ignacio-Espinoza J.C."/>
            <person name="Cornejo-Castillo F.M."/>
            <person name="Verberkmoes N.C."/>
            <person name="Vaque D."/>
            <person name="Sullivan M.B."/>
            <person name="Acinas S.G."/>
        </authorList>
    </citation>
    <scope>NUCLEOTIDE SEQUENCE [LARGE SCALE GENOMIC DNA]</scope>
</reference>
<dbReference type="InterPro" id="IPR036086">
    <property type="entry name" value="ParB/Sulfiredoxin_sf"/>
</dbReference>
<name>A0A076G7J3_9CAUD</name>
<dbReference type="PANTHER" id="PTHR33375:SF1">
    <property type="entry name" value="CHROMOSOME-PARTITIONING PROTEIN PARB-RELATED"/>
    <property type="match status" value="1"/>
</dbReference>
<dbReference type="PANTHER" id="PTHR33375">
    <property type="entry name" value="CHROMOSOME-PARTITIONING PROTEIN PARB-RELATED"/>
    <property type="match status" value="1"/>
</dbReference>
<keyword evidence="1" id="KW-0159">Chromosome partition</keyword>
<dbReference type="GO" id="GO:0003677">
    <property type="term" value="F:DNA binding"/>
    <property type="evidence" value="ECO:0007669"/>
    <property type="project" value="InterPro"/>
</dbReference>
<accession>A0A076G7J3</accession>
<dbReference type="GO" id="GO:0007059">
    <property type="term" value="P:chromosome segregation"/>
    <property type="evidence" value="ECO:0007669"/>
    <property type="project" value="UniProtKB-KW"/>
</dbReference>
<dbReference type="Pfam" id="PF17762">
    <property type="entry name" value="HTH_ParB"/>
    <property type="match status" value="1"/>
</dbReference>